<dbReference type="InterPro" id="IPR019821">
    <property type="entry name" value="Kinesin_motor_CS"/>
</dbReference>
<comment type="caution">
    <text evidence="12">The sequence shown here is derived from an EMBL/GenBank/DDBJ whole genome shotgun (WGS) entry which is preliminary data.</text>
</comment>
<dbReference type="InterPro" id="IPR036961">
    <property type="entry name" value="Kinesin_motor_dom_sf"/>
</dbReference>
<keyword evidence="5" id="KW-0175">Coiled coil</keyword>
<feature type="region of interest" description="Disordered" evidence="10">
    <location>
        <begin position="302"/>
        <end position="321"/>
    </location>
</feature>
<gene>
    <name evidence="12" type="ORF">C0Q70_05113</name>
</gene>
<comment type="similarity">
    <text evidence="8 9">Belongs to the TRAFAC class myosin-kinesin ATPase superfamily. Kinesin family.</text>
</comment>
<sequence length="911" mass="102132">MSHIKTFARIKPAKDLYEDYEIRGKIFVLRVPELVRDYGGPLVKNRIPTISYDFKFDKIFNPNTNQEETYSAAAQEIVAGFLDGYNGTIFAYGQTGTGKTYTVEGSALRFSDRGLAPRALTQIYKALEERENEEITLHISYLEIYQEVAYDLLSTTARSASAVTVFPRVTVMEGPCGTCLIRNLSIHLAASEDVAHTLLLQGQTNRKVAETPVNQRSSRSHAVFTIYLTVRKPDSDIITRSKLHLVDLAGSERVAKTGVDGQQLTEAKSINLSLHHLESVIIALQEDSGSAQNQAQNTTVNKSNFFLPPSRPSTTECGKQSRHVPYRNSLLTMVLRDSLGGNCLTAMIATISLEIHNIGETLSTCRFAQRVACIANHARRNEEVDDKTLIQQLKKRIAELEASMACMKLLQDQDGRGGGSDEEDTNGKLTDEDKLACAQVVQEYIAGRVTDPVVAGQKGKPLSAENEMLTNVPRVSVSSEHYKSPYERKREREIRRLARKVDSMKDSQAIQEQNVQALQDLWTKSNFNPLTVFNRNKISVTREQIADQHAYIQRLRHTEASPEILAQEKLIASQLVKKEGKLQKKLEEILQHKAEHESQITGTEEREQLQAKPAENRSLEEQFAQYKKRNGTLNTRQVFEMLKSEEKKQTKIIAKTEKEQKILLTKQVAAREEATREKLHLLKEMLHKAHQEQIENKPLPFGQKTDGLFATHMGSVPQESAYSAVSNYTARDMQGEENVLSSAINGSHKQRPSDDTGSQNTALRGSNGASDNRLLHSPKKHRVRVQDYESQLPSGLLKTEQMQMGLSSETFDTALLSMLNGGTLQVSCDAEFYDKFARSPPPRKRPGRRHLKLKSAVIPKDYQEQNEKFGEAWDPKAKNSPVSQRLAQFLGDDISKPKPVPPSKQGSVLSN</sequence>
<keyword evidence="7" id="KW-0206">Cytoskeleton</keyword>
<dbReference type="GO" id="GO:0008017">
    <property type="term" value="F:microtubule binding"/>
    <property type="evidence" value="ECO:0007669"/>
    <property type="project" value="InterPro"/>
</dbReference>
<keyword evidence="13" id="KW-1185">Reference proteome</keyword>
<evidence type="ECO:0000256" key="7">
    <source>
        <dbReference type="ARBA" id="ARBA00023212"/>
    </source>
</evidence>
<evidence type="ECO:0000256" key="6">
    <source>
        <dbReference type="ARBA" id="ARBA00023175"/>
    </source>
</evidence>
<keyword evidence="2 9" id="KW-0493">Microtubule</keyword>
<organism evidence="12 13">
    <name type="scientific">Pomacea canaliculata</name>
    <name type="common">Golden apple snail</name>
    <dbReference type="NCBI Taxonomy" id="400727"/>
    <lineage>
        <taxon>Eukaryota</taxon>
        <taxon>Metazoa</taxon>
        <taxon>Spiralia</taxon>
        <taxon>Lophotrochozoa</taxon>
        <taxon>Mollusca</taxon>
        <taxon>Gastropoda</taxon>
        <taxon>Caenogastropoda</taxon>
        <taxon>Architaenioglossa</taxon>
        <taxon>Ampullarioidea</taxon>
        <taxon>Ampullariidae</taxon>
        <taxon>Pomacea</taxon>
    </lineage>
</organism>
<dbReference type="PROSITE" id="PS00411">
    <property type="entry name" value="KINESIN_MOTOR_1"/>
    <property type="match status" value="1"/>
</dbReference>
<evidence type="ECO:0000256" key="9">
    <source>
        <dbReference type="RuleBase" id="RU000394"/>
    </source>
</evidence>
<dbReference type="GO" id="GO:0005874">
    <property type="term" value="C:microtubule"/>
    <property type="evidence" value="ECO:0007669"/>
    <property type="project" value="UniProtKB-KW"/>
</dbReference>
<dbReference type="OrthoDB" id="3176171at2759"/>
<dbReference type="PROSITE" id="PS50067">
    <property type="entry name" value="KINESIN_MOTOR_2"/>
    <property type="match status" value="1"/>
</dbReference>
<evidence type="ECO:0000313" key="12">
    <source>
        <dbReference type="EMBL" id="PVD33852.1"/>
    </source>
</evidence>
<dbReference type="Pfam" id="PF00225">
    <property type="entry name" value="Kinesin"/>
    <property type="match status" value="1"/>
</dbReference>
<evidence type="ECO:0000256" key="2">
    <source>
        <dbReference type="ARBA" id="ARBA00022701"/>
    </source>
</evidence>
<comment type="subcellular location">
    <subcellularLocation>
        <location evidence="1">Cytoplasm</location>
        <location evidence="1">Cytoskeleton</location>
    </subcellularLocation>
</comment>
<evidence type="ECO:0000259" key="11">
    <source>
        <dbReference type="PROSITE" id="PS50067"/>
    </source>
</evidence>
<proteinExistence type="inferred from homology"/>
<accession>A0A2T7PKC9</accession>
<feature type="region of interest" description="Disordered" evidence="10">
    <location>
        <begin position="594"/>
        <end position="615"/>
    </location>
</feature>
<dbReference type="InterPro" id="IPR027640">
    <property type="entry name" value="Kinesin-like_fam"/>
</dbReference>
<keyword evidence="7" id="KW-0963">Cytoplasm</keyword>
<evidence type="ECO:0000256" key="8">
    <source>
        <dbReference type="PROSITE-ProRule" id="PRU00283"/>
    </source>
</evidence>
<evidence type="ECO:0000256" key="5">
    <source>
        <dbReference type="ARBA" id="ARBA00023054"/>
    </source>
</evidence>
<dbReference type="EMBL" id="PZQS01000003">
    <property type="protein sequence ID" value="PVD33852.1"/>
    <property type="molecule type" value="Genomic_DNA"/>
</dbReference>
<name>A0A2T7PKC9_POMCA</name>
<dbReference type="InterPro" id="IPR027417">
    <property type="entry name" value="P-loop_NTPase"/>
</dbReference>
<keyword evidence="6 8" id="KW-0505">Motor protein</keyword>
<keyword evidence="4 8" id="KW-0067">ATP-binding</keyword>
<feature type="compositionally biased region" description="Basic and acidic residues" evidence="10">
    <location>
        <begin position="861"/>
        <end position="877"/>
    </location>
</feature>
<feature type="domain" description="Kinesin motor" evidence="11">
    <location>
        <begin position="3"/>
        <end position="374"/>
    </location>
</feature>
<evidence type="ECO:0000256" key="3">
    <source>
        <dbReference type="ARBA" id="ARBA00022741"/>
    </source>
</evidence>
<evidence type="ECO:0000256" key="10">
    <source>
        <dbReference type="SAM" id="MobiDB-lite"/>
    </source>
</evidence>
<dbReference type="Gene3D" id="3.40.850.10">
    <property type="entry name" value="Kinesin motor domain"/>
    <property type="match status" value="1"/>
</dbReference>
<keyword evidence="3 8" id="KW-0547">Nucleotide-binding</keyword>
<dbReference type="Proteomes" id="UP000245119">
    <property type="component" value="Linkage Group LG3"/>
</dbReference>
<feature type="binding site" evidence="8">
    <location>
        <begin position="93"/>
        <end position="100"/>
    </location>
    <ligand>
        <name>ATP</name>
        <dbReference type="ChEBI" id="CHEBI:30616"/>
    </ligand>
</feature>
<dbReference type="GO" id="GO:0003777">
    <property type="term" value="F:microtubule motor activity"/>
    <property type="evidence" value="ECO:0007669"/>
    <property type="project" value="InterPro"/>
</dbReference>
<evidence type="ECO:0000256" key="1">
    <source>
        <dbReference type="ARBA" id="ARBA00004245"/>
    </source>
</evidence>
<dbReference type="SUPFAM" id="SSF52540">
    <property type="entry name" value="P-loop containing nucleoside triphosphate hydrolases"/>
    <property type="match status" value="1"/>
</dbReference>
<dbReference type="GO" id="GO:0007018">
    <property type="term" value="P:microtubule-based movement"/>
    <property type="evidence" value="ECO:0007669"/>
    <property type="project" value="InterPro"/>
</dbReference>
<dbReference type="STRING" id="400727.A0A2T7PKC9"/>
<feature type="region of interest" description="Disordered" evidence="10">
    <location>
        <begin position="860"/>
        <end position="911"/>
    </location>
</feature>
<dbReference type="AlphaFoldDB" id="A0A2T7PKC9"/>
<evidence type="ECO:0000256" key="4">
    <source>
        <dbReference type="ARBA" id="ARBA00022840"/>
    </source>
</evidence>
<dbReference type="InterPro" id="IPR001752">
    <property type="entry name" value="Kinesin_motor_dom"/>
</dbReference>
<dbReference type="PRINTS" id="PR00380">
    <property type="entry name" value="KINESINHEAVY"/>
</dbReference>
<dbReference type="PANTHER" id="PTHR47968:SF36">
    <property type="entry name" value="KINESIN HEAVY CHAIN ISOFORM X1"/>
    <property type="match status" value="1"/>
</dbReference>
<feature type="region of interest" description="Disordered" evidence="10">
    <location>
        <begin position="743"/>
        <end position="785"/>
    </location>
</feature>
<evidence type="ECO:0000313" key="13">
    <source>
        <dbReference type="Proteomes" id="UP000245119"/>
    </source>
</evidence>
<reference evidence="12 13" key="1">
    <citation type="submission" date="2018-04" db="EMBL/GenBank/DDBJ databases">
        <title>The genome of golden apple snail Pomacea canaliculata provides insight into stress tolerance and invasive adaptation.</title>
        <authorList>
            <person name="Liu C."/>
            <person name="Liu B."/>
            <person name="Ren Y."/>
            <person name="Zhang Y."/>
            <person name="Wang H."/>
            <person name="Li S."/>
            <person name="Jiang F."/>
            <person name="Yin L."/>
            <person name="Zhang G."/>
            <person name="Qian W."/>
            <person name="Fan W."/>
        </authorList>
    </citation>
    <scope>NUCLEOTIDE SEQUENCE [LARGE SCALE GENOMIC DNA]</scope>
    <source>
        <strain evidence="12">SZHN2017</strain>
        <tissue evidence="12">Muscle</tissue>
    </source>
</reference>
<feature type="compositionally biased region" description="Polar residues" evidence="10">
    <location>
        <begin position="755"/>
        <end position="770"/>
    </location>
</feature>
<dbReference type="PANTHER" id="PTHR47968">
    <property type="entry name" value="CENTROMERE PROTEIN E"/>
    <property type="match status" value="1"/>
</dbReference>
<dbReference type="SMART" id="SM00129">
    <property type="entry name" value="KISc"/>
    <property type="match status" value="1"/>
</dbReference>
<dbReference type="GO" id="GO:0005524">
    <property type="term" value="F:ATP binding"/>
    <property type="evidence" value="ECO:0007669"/>
    <property type="project" value="UniProtKB-UniRule"/>
</dbReference>
<feature type="region of interest" description="Disordered" evidence="10">
    <location>
        <begin position="411"/>
        <end position="430"/>
    </location>
</feature>
<protein>
    <recommendedName>
        <fullName evidence="9">Kinesin-like protein</fullName>
    </recommendedName>
</protein>